<dbReference type="EMBL" id="QEIT01000011">
    <property type="protein sequence ID" value="PWZ76658.1"/>
    <property type="molecule type" value="Genomic_DNA"/>
</dbReference>
<organism evidence="11 12">
    <name type="scientific">Staphylococcus pseudintermedius</name>
    <dbReference type="NCBI Taxonomy" id="283734"/>
    <lineage>
        <taxon>Bacteria</taxon>
        <taxon>Bacillati</taxon>
        <taxon>Bacillota</taxon>
        <taxon>Bacilli</taxon>
        <taxon>Bacillales</taxon>
        <taxon>Staphylococcaceae</taxon>
        <taxon>Staphylococcus</taxon>
        <taxon>Staphylococcus intermedius group</taxon>
    </lineage>
</organism>
<dbReference type="EMBL" id="AAXKXX010000002">
    <property type="protein sequence ID" value="EGQ4384139.1"/>
    <property type="molecule type" value="Genomic_DNA"/>
</dbReference>
<feature type="transmembrane region" description="Helical" evidence="9">
    <location>
        <begin position="423"/>
        <end position="441"/>
    </location>
</feature>
<keyword evidence="5 8" id="KW-0812">Transmembrane</keyword>
<evidence type="ECO:0000313" key="12">
    <source>
        <dbReference type="Proteomes" id="UP000246800"/>
    </source>
</evidence>
<dbReference type="GO" id="GO:0005886">
    <property type="term" value="C:plasma membrane"/>
    <property type="evidence" value="ECO:0007669"/>
    <property type="project" value="UniProtKB-SubCell"/>
</dbReference>
<feature type="transmembrane region" description="Helical" evidence="9">
    <location>
        <begin position="109"/>
        <end position="127"/>
    </location>
</feature>
<dbReference type="Proteomes" id="UP000600220">
    <property type="component" value="Unassembled WGS sequence"/>
</dbReference>
<name>A0A2A4EID3_STAPS</name>
<dbReference type="PANTHER" id="PTHR43337:SF11">
    <property type="entry name" value="GUANINE_HYPOXANTHINE PERMEASE PBUG"/>
    <property type="match status" value="1"/>
</dbReference>
<evidence type="ECO:0000313" key="10">
    <source>
        <dbReference type="EMBL" id="EGQ4384139.1"/>
    </source>
</evidence>
<keyword evidence="6 8" id="KW-1133">Transmembrane helix</keyword>
<dbReference type="InterPro" id="IPR026033">
    <property type="entry name" value="Azg-like_bact_archaea"/>
</dbReference>
<sequence length="444" mass="47246">MKKYFRFDENQTSYRREILGGLTTFLSMAYILAVNPQILSLAGVEGVPDALKMDQGAVFVATALAAFVGCLFMGLIAKYPIALAPGMGLNAFFAFTVVLTMGIPWQTGLTGVFFSGLIFSILTVTGLRETIINAIPFEMKMAVSAGIGLFITFVGLQGSGIIKNEEATLVTLGKITDPGVLLAVFGIIITVVLYAKKIPGAIFIGMVATSIVGLLTQQIAPPNAIIGKVPSIAPTFGAAFESLQDPSQLFTIQFLIVILTFLFIDFFDTAGTIVAVASQAGMMKDNKLPRAGRALFSDSLATMVGAVFGTTTTTSYIESTSGVAVGARTGFASIVTGVCFLLALFFNPLMAVVTPAVTTPALVVVGVLMASNLAEISWKRFEVAVPAFITIIMMPLSYSIATGIACGFIFYPITMVLTKRHKEVHPIMYGLMVIFILYFAFVHG</sequence>
<comment type="similarity">
    <text evidence="2 8">Belongs to the nucleobase:cation symporter-2 (NCS2) (TC 2.A.40) family. Azg-like subfamily.</text>
</comment>
<evidence type="ECO:0000313" key="13">
    <source>
        <dbReference type="Proteomes" id="UP000600220"/>
    </source>
</evidence>
<feature type="transmembrane region" description="Helical" evidence="9">
    <location>
        <begin position="323"/>
        <end position="345"/>
    </location>
</feature>
<feature type="transmembrane region" description="Helical" evidence="9">
    <location>
        <begin position="83"/>
        <end position="103"/>
    </location>
</feature>
<feature type="transmembrane region" description="Helical" evidence="9">
    <location>
        <begin position="383"/>
        <end position="411"/>
    </location>
</feature>
<reference evidence="10 13" key="2">
    <citation type="submission" date="2018-11" db="EMBL/GenBank/DDBJ databases">
        <authorList>
            <consortium name="Veterinary Laboratory Investigation and Response Network"/>
        </authorList>
    </citation>
    <scope>NUCLEOTIDE SEQUENCE [LARGE SCALE GENOMIC DNA]</scope>
    <source>
        <strain evidence="10 13">SPSE-18-VL-LA-PA-Ryan-0021</strain>
    </source>
</reference>
<dbReference type="Proteomes" id="UP000246800">
    <property type="component" value="Unassembled WGS sequence"/>
</dbReference>
<dbReference type="AlphaFoldDB" id="A0A2A4EID3"/>
<evidence type="ECO:0000256" key="8">
    <source>
        <dbReference type="PIRNR" id="PIRNR005353"/>
    </source>
</evidence>
<feature type="transmembrane region" description="Helical" evidence="9">
    <location>
        <begin position="202"/>
        <end position="220"/>
    </location>
</feature>
<feature type="transmembrane region" description="Helical" evidence="9">
    <location>
        <begin position="352"/>
        <end position="371"/>
    </location>
</feature>
<evidence type="ECO:0000256" key="4">
    <source>
        <dbReference type="ARBA" id="ARBA00022475"/>
    </source>
</evidence>
<dbReference type="InterPro" id="IPR006043">
    <property type="entry name" value="NCS2"/>
</dbReference>
<dbReference type="PANTHER" id="PTHR43337">
    <property type="entry name" value="XANTHINE/URACIL PERMEASE C887.17-RELATED"/>
    <property type="match status" value="1"/>
</dbReference>
<keyword evidence="4 8" id="KW-1003">Cell membrane</keyword>
<gene>
    <name evidence="11" type="ORF">DD902_02820</name>
    <name evidence="10" type="ORF">EGV54_03370</name>
</gene>
<comment type="caution">
    <text evidence="11">The sequence shown here is derived from an EMBL/GenBank/DDBJ whole genome shotgun (WGS) entry which is preliminary data.</text>
</comment>
<evidence type="ECO:0000256" key="7">
    <source>
        <dbReference type="ARBA" id="ARBA00023136"/>
    </source>
</evidence>
<evidence type="ECO:0000256" key="5">
    <source>
        <dbReference type="ARBA" id="ARBA00022692"/>
    </source>
</evidence>
<evidence type="ECO:0000313" key="11">
    <source>
        <dbReference type="EMBL" id="PWZ76658.1"/>
    </source>
</evidence>
<evidence type="ECO:0000256" key="1">
    <source>
        <dbReference type="ARBA" id="ARBA00004651"/>
    </source>
</evidence>
<accession>A0A2A4EID3</accession>
<evidence type="ECO:0000256" key="3">
    <source>
        <dbReference type="ARBA" id="ARBA00022448"/>
    </source>
</evidence>
<dbReference type="InterPro" id="IPR045018">
    <property type="entry name" value="Azg-like"/>
</dbReference>
<evidence type="ECO:0000256" key="6">
    <source>
        <dbReference type="ARBA" id="ARBA00022989"/>
    </source>
</evidence>
<keyword evidence="13" id="KW-1185">Reference proteome</keyword>
<keyword evidence="3 8" id="KW-0813">Transport</keyword>
<feature type="transmembrane region" description="Helical" evidence="9">
    <location>
        <begin position="21"/>
        <end position="44"/>
    </location>
</feature>
<protein>
    <submittedName>
        <fullName evidence="11">NCS2 family permease</fullName>
    </submittedName>
</protein>
<evidence type="ECO:0000256" key="9">
    <source>
        <dbReference type="SAM" id="Phobius"/>
    </source>
</evidence>
<feature type="transmembrane region" description="Helical" evidence="9">
    <location>
        <begin position="252"/>
        <end position="278"/>
    </location>
</feature>
<dbReference type="PIRSF" id="PIRSF005353">
    <property type="entry name" value="PbuG"/>
    <property type="match status" value="1"/>
</dbReference>
<dbReference type="RefSeq" id="WP_014613209.1">
    <property type="nucleotide sequence ID" value="NZ_BAAFHP010000003.1"/>
</dbReference>
<comment type="subcellular location">
    <subcellularLocation>
        <location evidence="1 8">Cell membrane</location>
        <topology evidence="1 8">Multi-pass membrane protein</topology>
    </subcellularLocation>
</comment>
<keyword evidence="7 8" id="KW-0472">Membrane</keyword>
<feature type="transmembrane region" description="Helical" evidence="9">
    <location>
        <begin position="299"/>
        <end position="317"/>
    </location>
</feature>
<proteinExistence type="inferred from homology"/>
<feature type="transmembrane region" description="Helical" evidence="9">
    <location>
        <begin position="56"/>
        <end position="76"/>
    </location>
</feature>
<dbReference type="GO" id="GO:0005345">
    <property type="term" value="F:purine nucleobase transmembrane transporter activity"/>
    <property type="evidence" value="ECO:0007669"/>
    <property type="project" value="TreeGrafter"/>
</dbReference>
<reference evidence="11 12" key="1">
    <citation type="journal article" date="2018" name="Vet. Microbiol.">
        <title>Clonal diversity and geographic distribution of methicillin-resistant Staphylococcus pseudintermedius from Australian animals: Discovery of novel sequence types.</title>
        <authorList>
            <person name="Worthing K.A."/>
            <person name="Abraham S."/>
            <person name="Coombs G.W."/>
            <person name="Pang S."/>
            <person name="Saputra S."/>
            <person name="Jordan D."/>
            <person name="Trott D.J."/>
            <person name="Norris J.M."/>
        </authorList>
    </citation>
    <scope>NUCLEOTIDE SEQUENCE [LARGE SCALE GENOMIC DNA]</scope>
    <source>
        <strain evidence="11 12">ST525 1</strain>
    </source>
</reference>
<evidence type="ECO:0000256" key="2">
    <source>
        <dbReference type="ARBA" id="ARBA00005697"/>
    </source>
</evidence>
<dbReference type="Pfam" id="PF00860">
    <property type="entry name" value="Xan_ur_permease"/>
    <property type="match status" value="1"/>
</dbReference>
<feature type="transmembrane region" description="Helical" evidence="9">
    <location>
        <begin position="178"/>
        <end position="195"/>
    </location>
</feature>
<feature type="transmembrane region" description="Helical" evidence="9">
    <location>
        <begin position="139"/>
        <end position="158"/>
    </location>
</feature>